<dbReference type="EMBL" id="FUYV01000001">
    <property type="protein sequence ID" value="SKB39772.1"/>
    <property type="molecule type" value="Genomic_DNA"/>
</dbReference>
<keyword evidence="2" id="KW-1185">Reference proteome</keyword>
<sequence length="280" mass="31314">MKNYLYIFILVLVVSCNIDSENDSPQGIAVEHVNKSSEKIITTTPSIYGKYLEEDGPLIGYSTMKENALAENVLTPVLPENQQSLKSSNINLSISANGVDISMSRDALKSSSTDSDLESNWYGQNVTFVLKKTGNLKSGNNSETDTVEMYIPNLVEIISPLIETEAELYPYCYFDKFELKWNPDIDNSNGLVVMVEWLGTTLTEGGDEKNYIRNIDVIETDNGKAILNNSLFDNIPDKAVTYITLLRGNIETPTIDNTTYRLFGESHAILPFILIRNIEE</sequence>
<dbReference type="STRING" id="889453.SAMN03080601_00420"/>
<name>A0A1T5AXR7_9BACT</name>
<accession>A0A1T5AXR7</accession>
<dbReference type="Proteomes" id="UP000191055">
    <property type="component" value="Unassembled WGS sequence"/>
</dbReference>
<reference evidence="2" key="1">
    <citation type="submission" date="2017-02" db="EMBL/GenBank/DDBJ databases">
        <authorList>
            <person name="Varghese N."/>
            <person name="Submissions S."/>
        </authorList>
    </citation>
    <scope>NUCLEOTIDE SEQUENCE [LARGE SCALE GENOMIC DNA]</scope>
    <source>
        <strain evidence="2">DSM 24412</strain>
    </source>
</reference>
<dbReference type="OrthoDB" id="1454810at2"/>
<dbReference type="KEGG" id="asx:CDL62_05100"/>
<gene>
    <name evidence="1" type="ORF">SAMN03080601_00420</name>
</gene>
<dbReference type="AlphaFoldDB" id="A0A1T5AXR7"/>
<evidence type="ECO:0000313" key="1">
    <source>
        <dbReference type="EMBL" id="SKB39772.1"/>
    </source>
</evidence>
<proteinExistence type="predicted"/>
<protein>
    <submittedName>
        <fullName evidence="1">Uncharacterized protein</fullName>
    </submittedName>
</protein>
<dbReference type="PROSITE" id="PS51257">
    <property type="entry name" value="PROKAR_LIPOPROTEIN"/>
    <property type="match status" value="1"/>
</dbReference>
<organism evidence="1 2">
    <name type="scientific">Alkalitalea saponilacus</name>
    <dbReference type="NCBI Taxonomy" id="889453"/>
    <lineage>
        <taxon>Bacteria</taxon>
        <taxon>Pseudomonadati</taxon>
        <taxon>Bacteroidota</taxon>
        <taxon>Bacteroidia</taxon>
        <taxon>Marinilabiliales</taxon>
        <taxon>Marinilabiliaceae</taxon>
        <taxon>Alkalitalea</taxon>
    </lineage>
</organism>
<evidence type="ECO:0000313" key="2">
    <source>
        <dbReference type="Proteomes" id="UP000191055"/>
    </source>
</evidence>
<dbReference type="RefSeq" id="WP_079556189.1">
    <property type="nucleotide sequence ID" value="NZ_CP021904.1"/>
</dbReference>